<feature type="compositionally biased region" description="Low complexity" evidence="1">
    <location>
        <begin position="139"/>
        <end position="149"/>
    </location>
</feature>
<dbReference type="EMBL" id="BONJ01000029">
    <property type="protein sequence ID" value="GIG16975.1"/>
    <property type="molecule type" value="Genomic_DNA"/>
</dbReference>
<dbReference type="AlphaFoldDB" id="A0A8J3LLY5"/>
<accession>A0A8J3LLY5</accession>
<dbReference type="InterPro" id="IPR011055">
    <property type="entry name" value="Dup_hybrid_motif"/>
</dbReference>
<feature type="domain" description="M23ase beta-sheet core" evidence="2">
    <location>
        <begin position="182"/>
        <end position="277"/>
    </location>
</feature>
<feature type="region of interest" description="Disordered" evidence="1">
    <location>
        <begin position="105"/>
        <end position="156"/>
    </location>
</feature>
<proteinExistence type="predicted"/>
<evidence type="ECO:0000259" key="2">
    <source>
        <dbReference type="Pfam" id="PF01551"/>
    </source>
</evidence>
<feature type="region of interest" description="Disordered" evidence="1">
    <location>
        <begin position="1"/>
        <end position="34"/>
    </location>
</feature>
<dbReference type="CDD" id="cd12797">
    <property type="entry name" value="M23_peptidase"/>
    <property type="match status" value="1"/>
</dbReference>
<sequence length="290" mass="30138">MGAPESKVMTERPPTPVTYFRRGKHSVPGTLDKSRDRLAQTGGMVRGGLARHSRQALAVTALAGVSAFGLISGAANASDNDPAPVDAAKAITSVSSFDALAERQAVADDASRAQRSTPVETTTTKPATTKPVTTPPKKPVAAPKPAKAAPKPPAAAPRPAWLIPMKGAQVTSCFGQRWGVLHAGIDFAMPNGTPIRAVGAGTVVSAGWAYSGYGISVVVDHHNGYLTHYAHMSQDKVSVGDEVKAGDILGLEGSTGDSTGPHLHFEVHKGMWNQINPAGWLADRGIQTSC</sequence>
<dbReference type="GO" id="GO:0004222">
    <property type="term" value="F:metalloendopeptidase activity"/>
    <property type="evidence" value="ECO:0007669"/>
    <property type="project" value="TreeGrafter"/>
</dbReference>
<dbReference type="Pfam" id="PF01551">
    <property type="entry name" value="Peptidase_M23"/>
    <property type="match status" value="1"/>
</dbReference>
<feature type="compositionally biased region" description="Low complexity" evidence="1">
    <location>
        <begin position="117"/>
        <end position="132"/>
    </location>
</feature>
<evidence type="ECO:0000313" key="3">
    <source>
        <dbReference type="EMBL" id="GIG16975.1"/>
    </source>
</evidence>
<reference evidence="3" key="1">
    <citation type="submission" date="2021-01" db="EMBL/GenBank/DDBJ databases">
        <title>Whole genome shotgun sequence of Catellatospora methionotrophica NBRC 14553.</title>
        <authorList>
            <person name="Komaki H."/>
            <person name="Tamura T."/>
        </authorList>
    </citation>
    <scope>NUCLEOTIDE SEQUENCE</scope>
    <source>
        <strain evidence="3">NBRC 14553</strain>
    </source>
</reference>
<protein>
    <recommendedName>
        <fullName evidence="2">M23ase beta-sheet core domain-containing protein</fullName>
    </recommendedName>
</protein>
<comment type="caution">
    <text evidence="3">The sequence shown here is derived from an EMBL/GenBank/DDBJ whole genome shotgun (WGS) entry which is preliminary data.</text>
</comment>
<evidence type="ECO:0000256" key="1">
    <source>
        <dbReference type="SAM" id="MobiDB-lite"/>
    </source>
</evidence>
<dbReference type="InterPro" id="IPR016047">
    <property type="entry name" value="M23ase_b-sheet_dom"/>
</dbReference>
<evidence type="ECO:0000313" key="4">
    <source>
        <dbReference type="Proteomes" id="UP000660339"/>
    </source>
</evidence>
<dbReference type="Proteomes" id="UP000660339">
    <property type="component" value="Unassembled WGS sequence"/>
</dbReference>
<keyword evidence="4" id="KW-1185">Reference proteome</keyword>
<dbReference type="InterPro" id="IPR050570">
    <property type="entry name" value="Cell_wall_metabolism_enzyme"/>
</dbReference>
<name>A0A8J3LLY5_9ACTN</name>
<dbReference type="PANTHER" id="PTHR21666">
    <property type="entry name" value="PEPTIDASE-RELATED"/>
    <property type="match status" value="1"/>
</dbReference>
<gene>
    <name evidence="3" type="ORF">Cme02nite_53070</name>
</gene>
<dbReference type="SUPFAM" id="SSF51261">
    <property type="entry name" value="Duplicated hybrid motif"/>
    <property type="match status" value="1"/>
</dbReference>
<dbReference type="PANTHER" id="PTHR21666:SF270">
    <property type="entry name" value="MUREIN HYDROLASE ACTIVATOR ENVC"/>
    <property type="match status" value="1"/>
</dbReference>
<dbReference type="Gene3D" id="2.70.70.10">
    <property type="entry name" value="Glucose Permease (Domain IIA)"/>
    <property type="match status" value="1"/>
</dbReference>
<organism evidence="3 4">
    <name type="scientific">Catellatospora methionotrophica</name>
    <dbReference type="NCBI Taxonomy" id="121620"/>
    <lineage>
        <taxon>Bacteria</taxon>
        <taxon>Bacillati</taxon>
        <taxon>Actinomycetota</taxon>
        <taxon>Actinomycetes</taxon>
        <taxon>Micromonosporales</taxon>
        <taxon>Micromonosporaceae</taxon>
        <taxon>Catellatospora</taxon>
    </lineage>
</organism>